<organism evidence="1 2">
    <name type="scientific">Anaerobutyricum hallii DSM 3353</name>
    <dbReference type="NCBI Taxonomy" id="411469"/>
    <lineage>
        <taxon>Bacteria</taxon>
        <taxon>Bacillati</taxon>
        <taxon>Bacillota</taxon>
        <taxon>Clostridia</taxon>
        <taxon>Lachnospirales</taxon>
        <taxon>Lachnospiraceae</taxon>
        <taxon>Anaerobutyricum</taxon>
    </lineage>
</organism>
<sequence>MVDTKFDKFIGLLELLETNSVGEWIIDKGHKGTEDDPIHFPYPIYTEVVYEFEHENPEYELTKYEELFKERGLEWGQGSMENADVSHMDAQSIMALFMGMVQSERFCDGAIMEMIKSGTVRKWLMRLKELKERQ</sequence>
<dbReference type="eggNOG" id="ENOG5032AR2">
    <property type="taxonomic scope" value="Bacteria"/>
</dbReference>
<reference evidence="1 2" key="2">
    <citation type="submission" date="2009-02" db="EMBL/GenBank/DDBJ databases">
        <title>Draft genome sequence of Eubacterium hallii (DSM 3353).</title>
        <authorList>
            <person name="Sudarsanam P."/>
            <person name="Ley R."/>
            <person name="Guruge J."/>
            <person name="Turnbaugh P.J."/>
            <person name="Mahowald M."/>
            <person name="Liep D."/>
            <person name="Gordon J."/>
        </authorList>
    </citation>
    <scope>NUCLEOTIDE SEQUENCE [LARGE SCALE GENOMIC DNA]</scope>
    <source>
        <strain evidence="1 2">DSM 3353</strain>
    </source>
</reference>
<reference evidence="1 2" key="1">
    <citation type="submission" date="2009-01" db="EMBL/GenBank/DDBJ databases">
        <authorList>
            <person name="Fulton L."/>
            <person name="Clifton S."/>
            <person name="Fulton B."/>
            <person name="Xu J."/>
            <person name="Minx P."/>
            <person name="Pepin K.H."/>
            <person name="Johnson M."/>
            <person name="Bhonagiri V."/>
            <person name="Nash W.E."/>
            <person name="Mardis E.R."/>
            <person name="Wilson R.K."/>
        </authorList>
    </citation>
    <scope>NUCLEOTIDE SEQUENCE [LARGE SCALE GENOMIC DNA]</scope>
    <source>
        <strain evidence="1 2">DSM 3353</strain>
    </source>
</reference>
<proteinExistence type="predicted"/>
<dbReference type="GeneID" id="75048312"/>
<dbReference type="Pfam" id="PF20118">
    <property type="entry name" value="DUF6508"/>
    <property type="match status" value="1"/>
</dbReference>
<evidence type="ECO:0000313" key="2">
    <source>
        <dbReference type="Proteomes" id="UP000003174"/>
    </source>
</evidence>
<dbReference type="EMBL" id="ACEP01000037">
    <property type="protein sequence ID" value="EEG37444.1"/>
    <property type="molecule type" value="Genomic_DNA"/>
</dbReference>
<accession>C0ETG1</accession>
<comment type="caution">
    <text evidence="1">The sequence shown here is derived from an EMBL/GenBank/DDBJ whole genome shotgun (WGS) entry which is preliminary data.</text>
</comment>
<name>C0ETG1_9FIRM</name>
<dbReference type="Proteomes" id="UP000003174">
    <property type="component" value="Unassembled WGS sequence"/>
</dbReference>
<evidence type="ECO:0000313" key="1">
    <source>
        <dbReference type="EMBL" id="EEG37444.1"/>
    </source>
</evidence>
<dbReference type="RefSeq" id="WP_005344755.1">
    <property type="nucleotide sequence ID" value="NZ_ACEP01000037.1"/>
</dbReference>
<dbReference type="InterPro" id="IPR045425">
    <property type="entry name" value="DUF6508"/>
</dbReference>
<dbReference type="AlphaFoldDB" id="C0ETG1"/>
<gene>
    <name evidence="1" type="ORF">EUBHAL_00692</name>
</gene>
<protein>
    <submittedName>
        <fullName evidence="1">Uncharacterized protein</fullName>
    </submittedName>
</protein>